<dbReference type="Proteomes" id="UP000076722">
    <property type="component" value="Unassembled WGS sequence"/>
</dbReference>
<feature type="domain" description="BTB" evidence="2">
    <location>
        <begin position="92"/>
        <end position="173"/>
    </location>
</feature>
<dbReference type="Gene3D" id="3.30.710.10">
    <property type="entry name" value="Potassium Channel Kv1.1, Chain A"/>
    <property type="match status" value="1"/>
</dbReference>
<evidence type="ECO:0000259" key="2">
    <source>
        <dbReference type="PROSITE" id="PS50097"/>
    </source>
</evidence>
<dbReference type="PROSITE" id="PS50097">
    <property type="entry name" value="BTB"/>
    <property type="match status" value="1"/>
</dbReference>
<dbReference type="InterPro" id="IPR011333">
    <property type="entry name" value="SKP1/BTB/POZ_sf"/>
</dbReference>
<feature type="compositionally biased region" description="Polar residues" evidence="1">
    <location>
        <begin position="63"/>
        <end position="73"/>
    </location>
</feature>
<dbReference type="AlphaFoldDB" id="A0A164RK22"/>
<proteinExistence type="predicted"/>
<dbReference type="InterPro" id="IPR000210">
    <property type="entry name" value="BTB/POZ_dom"/>
</dbReference>
<name>A0A164RK22_9AGAM</name>
<evidence type="ECO:0000313" key="4">
    <source>
        <dbReference type="Proteomes" id="UP000076722"/>
    </source>
</evidence>
<evidence type="ECO:0000256" key="1">
    <source>
        <dbReference type="SAM" id="MobiDB-lite"/>
    </source>
</evidence>
<feature type="compositionally biased region" description="Polar residues" evidence="1">
    <location>
        <begin position="36"/>
        <end position="56"/>
    </location>
</feature>
<gene>
    <name evidence="3" type="ORF">SISNIDRAFT_488200</name>
</gene>
<accession>A0A164RK22</accession>
<feature type="region of interest" description="Disordered" evidence="1">
    <location>
        <begin position="32"/>
        <end position="73"/>
    </location>
</feature>
<protein>
    <recommendedName>
        <fullName evidence="2">BTB domain-containing protein</fullName>
    </recommendedName>
</protein>
<dbReference type="EMBL" id="KV419420">
    <property type="protein sequence ID" value="KZS90627.1"/>
    <property type="molecule type" value="Genomic_DNA"/>
</dbReference>
<keyword evidence="4" id="KW-1185">Reference proteome</keyword>
<organism evidence="3 4">
    <name type="scientific">Sistotremastrum niveocremeum HHB9708</name>
    <dbReference type="NCBI Taxonomy" id="1314777"/>
    <lineage>
        <taxon>Eukaryota</taxon>
        <taxon>Fungi</taxon>
        <taxon>Dikarya</taxon>
        <taxon>Basidiomycota</taxon>
        <taxon>Agaricomycotina</taxon>
        <taxon>Agaricomycetes</taxon>
        <taxon>Sistotremastrales</taxon>
        <taxon>Sistotremastraceae</taxon>
        <taxon>Sertulicium</taxon>
        <taxon>Sertulicium niveocremeum</taxon>
    </lineage>
</organism>
<sequence length="400" mass="44766">MGTRASTKRYKDADGCGFIILNHIYSPIRNARKHQNSAGSRGSPTNDVPSASSNVEISVGDLPSSNSSIRTSITPAPQDKANISGLFGYADADIILRSEGNVDFKVHKLLLGLSSGKLKDLIQDPPATSKRRKIDSGNTGTQSSLPIISINEYSSSVEDLLCYIYAIRRPVNYDLRGLCSQIYLVDCWDLQTARTDLVERLCNSSLIAEDPVYAYDMGKRLNLPDVRRLALRALYELPFEGDNKYFMDETLSLTATDLQQIIGWKKRHFEDVKSLIDKYKCPATPRAFCKDCRASKAGKWCWWSDFKSSARQTVQPITDKILHSLILNAADDCEESLPERYDAITLILSDLRDRIASLPMEYQGEIVLSAPSYEIRRTTQTRLSGTSTKLGARQELKECR</sequence>
<reference evidence="3 4" key="1">
    <citation type="journal article" date="2016" name="Mol. Biol. Evol.">
        <title>Comparative Genomics of Early-Diverging Mushroom-Forming Fungi Provides Insights into the Origins of Lignocellulose Decay Capabilities.</title>
        <authorList>
            <person name="Nagy L.G."/>
            <person name="Riley R."/>
            <person name="Tritt A."/>
            <person name="Adam C."/>
            <person name="Daum C."/>
            <person name="Floudas D."/>
            <person name="Sun H."/>
            <person name="Yadav J.S."/>
            <person name="Pangilinan J."/>
            <person name="Larsson K.H."/>
            <person name="Matsuura K."/>
            <person name="Barry K."/>
            <person name="Labutti K."/>
            <person name="Kuo R."/>
            <person name="Ohm R.A."/>
            <person name="Bhattacharya S.S."/>
            <person name="Shirouzu T."/>
            <person name="Yoshinaga Y."/>
            <person name="Martin F.M."/>
            <person name="Grigoriev I.V."/>
            <person name="Hibbett D.S."/>
        </authorList>
    </citation>
    <scope>NUCLEOTIDE SEQUENCE [LARGE SCALE GENOMIC DNA]</scope>
    <source>
        <strain evidence="3 4">HHB9708</strain>
    </source>
</reference>
<evidence type="ECO:0000313" key="3">
    <source>
        <dbReference type="EMBL" id="KZS90627.1"/>
    </source>
</evidence>
<feature type="region of interest" description="Disordered" evidence="1">
    <location>
        <begin position="122"/>
        <end position="141"/>
    </location>
</feature>